<dbReference type="PIRSF" id="PIRSF037420">
    <property type="entry name" value="PQQ_syn_pqqE"/>
    <property type="match status" value="1"/>
</dbReference>
<comment type="caution">
    <text evidence="8">The sequence shown here is derived from an EMBL/GenBank/DDBJ whole genome shotgun (WGS) entry which is preliminary data.</text>
</comment>
<dbReference type="NCBIfam" id="TIGR04085">
    <property type="entry name" value="rSAM_more_4Fe4S"/>
    <property type="match status" value="1"/>
</dbReference>
<reference evidence="8 9" key="1">
    <citation type="journal article" date="2021" name="bioRxiv">
        <title>Unique metabolic strategies in Hadean analogues reveal hints for primordial physiology.</title>
        <authorList>
            <person name="Nobu M.K."/>
            <person name="Nakai R."/>
            <person name="Tamazawa S."/>
            <person name="Mori H."/>
            <person name="Toyoda A."/>
            <person name="Ijiri A."/>
            <person name="Suzuki S."/>
            <person name="Kurokawa K."/>
            <person name="Kamagata Y."/>
            <person name="Tamaki H."/>
        </authorList>
    </citation>
    <scope>NUCLEOTIDE SEQUENCE [LARGE SCALE GENOMIC DNA]</scope>
    <source>
        <strain evidence="8">BS525</strain>
    </source>
</reference>
<dbReference type="Pfam" id="PF04055">
    <property type="entry name" value="Radical_SAM"/>
    <property type="match status" value="1"/>
</dbReference>
<keyword evidence="2" id="KW-0004">4Fe-4S</keyword>
<dbReference type="EC" id="1.21.98.-" evidence="8"/>
<evidence type="ECO:0000256" key="2">
    <source>
        <dbReference type="ARBA" id="ARBA00022485"/>
    </source>
</evidence>
<evidence type="ECO:0000259" key="7">
    <source>
        <dbReference type="PROSITE" id="PS51918"/>
    </source>
</evidence>
<evidence type="ECO:0000256" key="1">
    <source>
        <dbReference type="ARBA" id="ARBA00001966"/>
    </source>
</evidence>
<accession>A0A9E2BFR7</accession>
<dbReference type="AlphaFoldDB" id="A0A9E2BFR7"/>
<evidence type="ECO:0000256" key="5">
    <source>
        <dbReference type="ARBA" id="ARBA00023004"/>
    </source>
</evidence>
<dbReference type="SFLD" id="SFLDG01067">
    <property type="entry name" value="SPASM/twitch_domain_containing"/>
    <property type="match status" value="1"/>
</dbReference>
<keyword evidence="8" id="KW-0560">Oxidoreductase</keyword>
<keyword evidence="4" id="KW-0479">Metal-binding</keyword>
<dbReference type="GO" id="GO:0046872">
    <property type="term" value="F:metal ion binding"/>
    <property type="evidence" value="ECO:0007669"/>
    <property type="project" value="UniProtKB-KW"/>
</dbReference>
<dbReference type="SFLD" id="SFLDS00029">
    <property type="entry name" value="Radical_SAM"/>
    <property type="match status" value="1"/>
</dbReference>
<dbReference type="Pfam" id="PF13186">
    <property type="entry name" value="SPASM"/>
    <property type="match status" value="1"/>
</dbReference>
<dbReference type="GO" id="GO:0051539">
    <property type="term" value="F:4 iron, 4 sulfur cluster binding"/>
    <property type="evidence" value="ECO:0007669"/>
    <property type="project" value="UniProtKB-KW"/>
</dbReference>
<dbReference type="PANTHER" id="PTHR11228">
    <property type="entry name" value="RADICAL SAM DOMAIN PROTEIN"/>
    <property type="match status" value="1"/>
</dbReference>
<keyword evidence="3" id="KW-0949">S-adenosyl-L-methionine</keyword>
<dbReference type="GO" id="GO:0016491">
    <property type="term" value="F:oxidoreductase activity"/>
    <property type="evidence" value="ECO:0007669"/>
    <property type="project" value="UniProtKB-KW"/>
</dbReference>
<dbReference type="PROSITE" id="PS51918">
    <property type="entry name" value="RADICAL_SAM"/>
    <property type="match status" value="1"/>
</dbReference>
<proteinExistence type="predicted"/>
<dbReference type="InterPro" id="IPR058240">
    <property type="entry name" value="rSAM_sf"/>
</dbReference>
<name>A0A9E2BFR7_PSYF1</name>
<organism evidence="8 9">
    <name type="scientific">Psychracetigena formicireducens</name>
    <dbReference type="NCBI Taxonomy" id="2986056"/>
    <lineage>
        <taxon>Bacteria</taxon>
        <taxon>Bacillati</taxon>
        <taxon>Candidatus Lithacetigenota</taxon>
        <taxon>Candidatus Psychracetigena</taxon>
    </lineage>
</organism>
<keyword evidence="5" id="KW-0408">Iron</keyword>
<dbReference type="InterPro" id="IPR017200">
    <property type="entry name" value="PqqE-like"/>
</dbReference>
<evidence type="ECO:0000256" key="3">
    <source>
        <dbReference type="ARBA" id="ARBA00022691"/>
    </source>
</evidence>
<dbReference type="Gene3D" id="3.20.20.70">
    <property type="entry name" value="Aldolase class I"/>
    <property type="match status" value="1"/>
</dbReference>
<comment type="cofactor">
    <cofactor evidence="1">
        <name>[4Fe-4S] cluster</name>
        <dbReference type="ChEBI" id="CHEBI:49883"/>
    </cofactor>
</comment>
<dbReference type="SUPFAM" id="SSF102114">
    <property type="entry name" value="Radical SAM enzymes"/>
    <property type="match status" value="1"/>
</dbReference>
<dbReference type="InterPro" id="IPR023885">
    <property type="entry name" value="4Fe4S-binding_SPASM_dom"/>
</dbReference>
<dbReference type="InterPro" id="IPR007197">
    <property type="entry name" value="rSAM"/>
</dbReference>
<dbReference type="EMBL" id="QLTW01000021">
    <property type="protein sequence ID" value="MBT9144773.1"/>
    <property type="molecule type" value="Genomic_DNA"/>
</dbReference>
<feature type="domain" description="Radical SAM core" evidence="7">
    <location>
        <begin position="1"/>
        <end position="218"/>
    </location>
</feature>
<dbReference type="InterPro" id="IPR050377">
    <property type="entry name" value="Radical_SAM_PqqE_MftC-like"/>
</dbReference>
<evidence type="ECO:0000256" key="4">
    <source>
        <dbReference type="ARBA" id="ARBA00022723"/>
    </source>
</evidence>
<protein>
    <submittedName>
        <fullName evidence="8">Antilisterial bacteriocin subtilosin biosynthesis protein AlbA</fullName>
        <ecNumber evidence="8">1.21.98.-</ecNumber>
    </submittedName>
</protein>
<dbReference type="CDD" id="cd01335">
    <property type="entry name" value="Radical_SAM"/>
    <property type="match status" value="1"/>
</dbReference>
<dbReference type="Proteomes" id="UP000811545">
    <property type="component" value="Unassembled WGS sequence"/>
</dbReference>
<evidence type="ECO:0000313" key="8">
    <source>
        <dbReference type="EMBL" id="MBT9144773.1"/>
    </source>
</evidence>
<dbReference type="InterPro" id="IPR013785">
    <property type="entry name" value="Aldolase_TIM"/>
</dbReference>
<evidence type="ECO:0000313" key="9">
    <source>
        <dbReference type="Proteomes" id="UP000811545"/>
    </source>
</evidence>
<sequence>MEKNFSFQWHLTDLCNLRCQHCYQTVFNNQRDLSLDENLNILYDVVINLKKNGYDSLSINLTGGEPLISNLTYQLLDNITNDARFSLVKEVNIITNGLFIERLHPYLNNSLLKKIKISLEGPTREVNDALRGIKVFDKVIANIKLLPPEKVIFMFTLAHYNYRHLEDMVELAIKTGVKGLILERFVPLGRGKNIIEKTLNAGQWYKCLEFISQNFQMPVFELLPYKAFWIDLEKKDCYGATCNLGDESMCLMPDGVVYPCRRLPEVLGNLQAESFAKVIKRLSEYRSQFDRRNLKGKCQHCEIPECIGCRATALALEGDAFADDKQCFLSNQENSFSTS</sequence>
<keyword evidence="6" id="KW-0411">Iron-sulfur</keyword>
<dbReference type="PANTHER" id="PTHR11228:SF7">
    <property type="entry name" value="PQQA PEPTIDE CYCLASE"/>
    <property type="match status" value="1"/>
</dbReference>
<evidence type="ECO:0000256" key="6">
    <source>
        <dbReference type="ARBA" id="ARBA00023014"/>
    </source>
</evidence>
<gene>
    <name evidence="8" type="primary">albA</name>
    <name evidence="8" type="ORF">DDT42_00621</name>
</gene>